<keyword evidence="2" id="KW-1185">Reference proteome</keyword>
<gene>
    <name evidence="1" type="ORF">BpHYR1_020985</name>
</gene>
<dbReference type="Proteomes" id="UP000276133">
    <property type="component" value="Unassembled WGS sequence"/>
</dbReference>
<reference evidence="1 2" key="1">
    <citation type="journal article" date="2018" name="Sci. Rep.">
        <title>Genomic signatures of local adaptation to the degree of environmental predictability in rotifers.</title>
        <authorList>
            <person name="Franch-Gras L."/>
            <person name="Hahn C."/>
            <person name="Garcia-Roger E.M."/>
            <person name="Carmona M.J."/>
            <person name="Serra M."/>
            <person name="Gomez A."/>
        </authorList>
    </citation>
    <scope>NUCLEOTIDE SEQUENCE [LARGE SCALE GENOMIC DNA]</scope>
    <source>
        <strain evidence="1">HYR1</strain>
    </source>
</reference>
<sequence length="62" mass="7212">MMGKNPLSKLFLYWESSKIISYLFLCFESGVLNKNKNYSNKALKSRRCHHEKKASVSKVTNN</sequence>
<evidence type="ECO:0000313" key="1">
    <source>
        <dbReference type="EMBL" id="RNA41876.1"/>
    </source>
</evidence>
<name>A0A3M7T1G3_BRAPC</name>
<protein>
    <submittedName>
        <fullName evidence="1">Uncharacterized protein</fullName>
    </submittedName>
</protein>
<organism evidence="1 2">
    <name type="scientific">Brachionus plicatilis</name>
    <name type="common">Marine rotifer</name>
    <name type="synonym">Brachionus muelleri</name>
    <dbReference type="NCBI Taxonomy" id="10195"/>
    <lineage>
        <taxon>Eukaryota</taxon>
        <taxon>Metazoa</taxon>
        <taxon>Spiralia</taxon>
        <taxon>Gnathifera</taxon>
        <taxon>Rotifera</taxon>
        <taxon>Eurotatoria</taxon>
        <taxon>Monogononta</taxon>
        <taxon>Pseudotrocha</taxon>
        <taxon>Ploima</taxon>
        <taxon>Brachionidae</taxon>
        <taxon>Brachionus</taxon>
    </lineage>
</organism>
<comment type="caution">
    <text evidence="1">The sequence shown here is derived from an EMBL/GenBank/DDBJ whole genome shotgun (WGS) entry which is preliminary data.</text>
</comment>
<proteinExistence type="predicted"/>
<accession>A0A3M7T1G3</accession>
<dbReference type="EMBL" id="REGN01000440">
    <property type="protein sequence ID" value="RNA41876.1"/>
    <property type="molecule type" value="Genomic_DNA"/>
</dbReference>
<evidence type="ECO:0000313" key="2">
    <source>
        <dbReference type="Proteomes" id="UP000276133"/>
    </source>
</evidence>
<dbReference type="AlphaFoldDB" id="A0A3M7T1G3"/>